<comment type="caution">
    <text evidence="3">The sequence shown here is derived from an EMBL/GenBank/DDBJ whole genome shotgun (WGS) entry which is preliminary data.</text>
</comment>
<feature type="transmembrane region" description="Helical" evidence="2">
    <location>
        <begin position="268"/>
        <end position="289"/>
    </location>
</feature>
<evidence type="ECO:0000313" key="4">
    <source>
        <dbReference type="Proteomes" id="UP001634394"/>
    </source>
</evidence>
<sequence>MAESPPTTVRRVTRSTSNSSISELESSSKSSYTSNSQKDQPSLVLNGTATPFRSTISLNHFRQRLEKEIGDGSVELDGSFKTIDKTSPMLVKLRSTPAGVLKAKQYILIKKHEESRQKVDTINVGGGISLWPNMENMRLTGQEVAHLATMCLGLLLLVGTLFFQLHGSILYILLDYYIELSNFQRKHIVDVSTSQEQFDASLLKWHFDFRNLLGRIHQSLDTSKVPVSYLLYICTYTAGLGTLIYYLADNMFSSNKLSPKRIKKWVCLLTVIGSWTVFMGYLLMCAYMVEVKILQNVHLLIETLADVVHKDLNCDKLHAVLLYWKTRCLPPTGLGTLHILGLVAVQDVVHYIQYYCLPIVTVLVTPILKLISSLLHVYTAGTRS</sequence>
<feature type="compositionally biased region" description="Polar residues" evidence="1">
    <location>
        <begin position="37"/>
        <end position="47"/>
    </location>
</feature>
<feature type="transmembrane region" description="Helical" evidence="2">
    <location>
        <begin position="144"/>
        <end position="174"/>
    </location>
</feature>
<proteinExistence type="predicted"/>
<dbReference type="EMBL" id="JBJQND010000009">
    <property type="protein sequence ID" value="KAL3866357.1"/>
    <property type="molecule type" value="Genomic_DNA"/>
</dbReference>
<organism evidence="3 4">
    <name type="scientific">Sinanodonta woodiana</name>
    <name type="common">Chinese pond mussel</name>
    <name type="synonym">Anodonta woodiana</name>
    <dbReference type="NCBI Taxonomy" id="1069815"/>
    <lineage>
        <taxon>Eukaryota</taxon>
        <taxon>Metazoa</taxon>
        <taxon>Spiralia</taxon>
        <taxon>Lophotrochozoa</taxon>
        <taxon>Mollusca</taxon>
        <taxon>Bivalvia</taxon>
        <taxon>Autobranchia</taxon>
        <taxon>Heteroconchia</taxon>
        <taxon>Palaeoheterodonta</taxon>
        <taxon>Unionida</taxon>
        <taxon>Unionoidea</taxon>
        <taxon>Unionidae</taxon>
        <taxon>Unioninae</taxon>
        <taxon>Sinanodonta</taxon>
    </lineage>
</organism>
<dbReference type="Proteomes" id="UP001634394">
    <property type="component" value="Unassembled WGS sequence"/>
</dbReference>
<keyword evidence="2" id="KW-1133">Transmembrane helix</keyword>
<feature type="region of interest" description="Disordered" evidence="1">
    <location>
        <begin position="1"/>
        <end position="47"/>
    </location>
</feature>
<feature type="transmembrane region" description="Helical" evidence="2">
    <location>
        <begin position="229"/>
        <end position="248"/>
    </location>
</feature>
<feature type="transmembrane region" description="Helical" evidence="2">
    <location>
        <begin position="352"/>
        <end position="378"/>
    </location>
</feature>
<dbReference type="AlphaFoldDB" id="A0ABD3VXM5"/>
<keyword evidence="2" id="KW-0812">Transmembrane</keyword>
<gene>
    <name evidence="3" type="ORF">ACJMK2_043662</name>
</gene>
<name>A0ABD3VXM5_SINWO</name>
<evidence type="ECO:0008006" key="5">
    <source>
        <dbReference type="Google" id="ProtNLM"/>
    </source>
</evidence>
<evidence type="ECO:0000313" key="3">
    <source>
        <dbReference type="EMBL" id="KAL3866357.1"/>
    </source>
</evidence>
<evidence type="ECO:0000256" key="2">
    <source>
        <dbReference type="SAM" id="Phobius"/>
    </source>
</evidence>
<accession>A0ABD3VXM5</accession>
<protein>
    <recommendedName>
        <fullName evidence="5">Gustatory receptor</fullName>
    </recommendedName>
</protein>
<reference evidence="3 4" key="1">
    <citation type="submission" date="2024-11" db="EMBL/GenBank/DDBJ databases">
        <title>Chromosome-level genome assembly of the freshwater bivalve Anodonta woodiana.</title>
        <authorList>
            <person name="Chen X."/>
        </authorList>
    </citation>
    <scope>NUCLEOTIDE SEQUENCE [LARGE SCALE GENOMIC DNA]</scope>
    <source>
        <strain evidence="3">MN2024</strain>
        <tissue evidence="3">Gills</tissue>
    </source>
</reference>
<keyword evidence="2" id="KW-0472">Membrane</keyword>
<feature type="compositionally biased region" description="Low complexity" evidence="1">
    <location>
        <begin position="1"/>
        <end position="36"/>
    </location>
</feature>
<evidence type="ECO:0000256" key="1">
    <source>
        <dbReference type="SAM" id="MobiDB-lite"/>
    </source>
</evidence>
<keyword evidence="4" id="KW-1185">Reference proteome</keyword>